<dbReference type="EnsemblPlants" id="QL03p002361:mrna">
    <property type="protein sequence ID" value="QL03p002361:mrna:CDS:1"/>
    <property type="gene ID" value="QL03p002361"/>
</dbReference>
<dbReference type="InterPro" id="IPR055290">
    <property type="entry name" value="At3g26010-like"/>
</dbReference>
<dbReference type="InterPro" id="IPR056592">
    <property type="entry name" value="Beta-prop_At3g26010-like"/>
</dbReference>
<dbReference type="Pfam" id="PF00646">
    <property type="entry name" value="F-box"/>
    <property type="match status" value="1"/>
</dbReference>
<reference evidence="3 4" key="1">
    <citation type="journal article" date="2016" name="G3 (Bethesda)">
        <title>First Draft Assembly and Annotation of the Genome of a California Endemic Oak Quercus lobata Nee (Fagaceae).</title>
        <authorList>
            <person name="Sork V.L."/>
            <person name="Fitz-Gibbon S.T."/>
            <person name="Puiu D."/>
            <person name="Crepeau M."/>
            <person name="Gugger P.F."/>
            <person name="Sherman R."/>
            <person name="Stevens K."/>
            <person name="Langley C.H."/>
            <person name="Pellegrini M."/>
            <person name="Salzberg S.L."/>
        </authorList>
    </citation>
    <scope>NUCLEOTIDE SEQUENCE [LARGE SCALE GENOMIC DNA]</scope>
    <source>
        <strain evidence="3 4">cv. SW786</strain>
    </source>
</reference>
<feature type="region of interest" description="Disordered" evidence="1">
    <location>
        <begin position="1"/>
        <end position="23"/>
    </location>
</feature>
<name>A0A7N2L463_QUELO</name>
<protein>
    <recommendedName>
        <fullName evidence="2">F-box domain-containing protein</fullName>
    </recommendedName>
</protein>
<evidence type="ECO:0000313" key="4">
    <source>
        <dbReference type="Proteomes" id="UP000594261"/>
    </source>
</evidence>
<dbReference type="SUPFAM" id="SSF81383">
    <property type="entry name" value="F-box domain"/>
    <property type="match status" value="1"/>
</dbReference>
<evidence type="ECO:0000256" key="1">
    <source>
        <dbReference type="SAM" id="MobiDB-lite"/>
    </source>
</evidence>
<dbReference type="PANTHER" id="PTHR35546">
    <property type="entry name" value="F-BOX PROTEIN INTERACTION DOMAIN PROTEIN-RELATED"/>
    <property type="match status" value="1"/>
</dbReference>
<evidence type="ECO:0000259" key="2">
    <source>
        <dbReference type="PROSITE" id="PS50181"/>
    </source>
</evidence>
<feature type="compositionally biased region" description="Basic residues" evidence="1">
    <location>
        <begin position="488"/>
        <end position="502"/>
    </location>
</feature>
<dbReference type="InParanoid" id="A0A7N2L463"/>
<dbReference type="Gramene" id="QL03p002361:mrna">
    <property type="protein sequence ID" value="QL03p002361:mrna:CDS:1"/>
    <property type="gene ID" value="QL03p002361"/>
</dbReference>
<keyword evidence="4" id="KW-1185">Reference proteome</keyword>
<feature type="region of interest" description="Disordered" evidence="1">
    <location>
        <begin position="487"/>
        <end position="511"/>
    </location>
</feature>
<dbReference type="InterPro" id="IPR036047">
    <property type="entry name" value="F-box-like_dom_sf"/>
</dbReference>
<dbReference type="EMBL" id="LRBV02000003">
    <property type="status" value="NOT_ANNOTATED_CDS"/>
    <property type="molecule type" value="Genomic_DNA"/>
</dbReference>
<dbReference type="AlphaFoldDB" id="A0A7N2L463"/>
<sequence>MAKGTSRLRLGRSQKNIKNKDSEEKPMGIMEIIPESILMEILSRLPAKEICNIRIVSKCINKITRKPEFAAKHAANGNLAGFFYQWREPLSPDDRYYINHKYENYYDNEYRLVNGEFLGELEFIPPGLGLGDPDDDVVPLSDPCLKFLKQKGKNSNEVVEIIDSCNGLLLCCTYQGKKHVTTYFVCNPLTKERVCLPYPPAKTKPQSPFKRLTFALLADTTTDCYLGFKVVCVINNNNHRHVGDTQSELVIFSWDTGEWKEFDDRLPPFALCEQSIIGSKVVIDNKLFWNCFEDHILVCHLNKKSSKSQCCYQLIEAPCPLRQGRTLWKAKDNKLLCYSLDEFKCTLSSLLSFWSLCFNDEWKPNQSCYKELEILAEDELYAATKWINKKRDSDSRVAHKIIGSKLESNFIYLWQDVHDELVRYDVKERDFKTLSGFGAPTTSCILPYMHNFAPIAQINLELEKEVERSMNDLSLEDEPEELMALRRSQAKKRNNRKARRKNAAASLSHST</sequence>
<dbReference type="PANTHER" id="PTHR35546:SF130">
    <property type="entry name" value="EXPRESSED PROTEIN"/>
    <property type="match status" value="1"/>
</dbReference>
<evidence type="ECO:0000313" key="3">
    <source>
        <dbReference type="EnsemblPlants" id="QL03p002361:mrna:CDS:1"/>
    </source>
</evidence>
<dbReference type="PROSITE" id="PS50181">
    <property type="entry name" value="FBOX"/>
    <property type="match status" value="1"/>
</dbReference>
<organism evidence="3 4">
    <name type="scientific">Quercus lobata</name>
    <name type="common">Valley oak</name>
    <dbReference type="NCBI Taxonomy" id="97700"/>
    <lineage>
        <taxon>Eukaryota</taxon>
        <taxon>Viridiplantae</taxon>
        <taxon>Streptophyta</taxon>
        <taxon>Embryophyta</taxon>
        <taxon>Tracheophyta</taxon>
        <taxon>Spermatophyta</taxon>
        <taxon>Magnoliopsida</taxon>
        <taxon>eudicotyledons</taxon>
        <taxon>Gunneridae</taxon>
        <taxon>Pentapetalae</taxon>
        <taxon>rosids</taxon>
        <taxon>fabids</taxon>
        <taxon>Fagales</taxon>
        <taxon>Fagaceae</taxon>
        <taxon>Quercus</taxon>
    </lineage>
</organism>
<proteinExistence type="predicted"/>
<dbReference type="SMART" id="SM00256">
    <property type="entry name" value="FBOX"/>
    <property type="match status" value="1"/>
</dbReference>
<dbReference type="InterPro" id="IPR001810">
    <property type="entry name" value="F-box_dom"/>
</dbReference>
<dbReference type="Proteomes" id="UP000594261">
    <property type="component" value="Chromosome 3"/>
</dbReference>
<feature type="domain" description="F-box" evidence="2">
    <location>
        <begin position="27"/>
        <end position="73"/>
    </location>
</feature>
<reference evidence="3" key="2">
    <citation type="submission" date="2021-01" db="UniProtKB">
        <authorList>
            <consortium name="EnsemblPlants"/>
        </authorList>
    </citation>
    <scope>IDENTIFICATION</scope>
</reference>
<dbReference type="Pfam" id="PF24750">
    <property type="entry name" value="b-prop_At3g26010-like"/>
    <property type="match status" value="1"/>
</dbReference>
<accession>A0A7N2L463</accession>